<name>A0ACC2ZLX7_9PEZI</name>
<gene>
    <name evidence="1" type="ORF">H2199_001409</name>
</gene>
<sequence length="463" mass="50934">MATVRKYANLPDLDSAPDVYETTEPPSLIDDNSTIAASTTARSTSPTSAHDSDEESGISRRRLQPAAARTHFRSSRVDARNADFSDRVVRKQTYRTSSRRQRRTSEASDAVIGDSSDEEDESLERKVARLRVEIAEVKQEFARRKYESRGEGSKEKEEDDETDDEVKQMGDTLDDIHVQRRHGGVKGAEAQFQNTMKRFAIKSSGQAASGQAAPSTVPAQPAPPEAQSTSRGPSQLSAKRRKYVLARAAEFDTRLSSLETALGINGINMPDIGTDVPKPILHTLANLDRQISTISAASTDTLDPAFQRIHQLAQEAERLSTLRASAPGASDASSDTLTLGQQPLSQDPNGRPYLDDPERIAKINALYGTLATIEDLSPTLPLVLERLRTLRLVHQSADKASKVLDAMEKRQQEQVEEIKMWRGSLEDLEKRLEGDQKVLTDNIGAVGGRVRGLEERIERLGGV</sequence>
<keyword evidence="2" id="KW-1185">Reference proteome</keyword>
<accession>A0ACC2ZLX7</accession>
<protein>
    <submittedName>
        <fullName evidence="1">Uncharacterized protein</fullName>
    </submittedName>
</protein>
<dbReference type="Proteomes" id="UP001172680">
    <property type="component" value="Unassembled WGS sequence"/>
</dbReference>
<reference evidence="1" key="1">
    <citation type="submission" date="2022-10" db="EMBL/GenBank/DDBJ databases">
        <title>Culturing micro-colonial fungi from biological soil crusts in the Mojave desert and describing Neophaeococcomyces mojavensis, and introducing the new genera and species Taxawa tesnikishii.</title>
        <authorList>
            <person name="Kurbessoian T."/>
            <person name="Stajich J.E."/>
        </authorList>
    </citation>
    <scope>NUCLEOTIDE SEQUENCE</scope>
    <source>
        <strain evidence="1">JES_115</strain>
    </source>
</reference>
<dbReference type="EMBL" id="JAPDRP010000003">
    <property type="protein sequence ID" value="KAJ9648554.1"/>
    <property type="molecule type" value="Genomic_DNA"/>
</dbReference>
<evidence type="ECO:0000313" key="1">
    <source>
        <dbReference type="EMBL" id="KAJ9648554.1"/>
    </source>
</evidence>
<comment type="caution">
    <text evidence="1">The sequence shown here is derived from an EMBL/GenBank/DDBJ whole genome shotgun (WGS) entry which is preliminary data.</text>
</comment>
<evidence type="ECO:0000313" key="2">
    <source>
        <dbReference type="Proteomes" id="UP001172680"/>
    </source>
</evidence>
<proteinExistence type="predicted"/>
<organism evidence="1 2">
    <name type="scientific">Coniosporium tulheliwenetii</name>
    <dbReference type="NCBI Taxonomy" id="3383036"/>
    <lineage>
        <taxon>Eukaryota</taxon>
        <taxon>Fungi</taxon>
        <taxon>Dikarya</taxon>
        <taxon>Ascomycota</taxon>
        <taxon>Pezizomycotina</taxon>
        <taxon>Dothideomycetes</taxon>
        <taxon>Dothideomycetes incertae sedis</taxon>
        <taxon>Coniosporium</taxon>
    </lineage>
</organism>